<accession>A0A3D8JAD2</accession>
<dbReference type="EMBL" id="NXLX01000008">
    <property type="protein sequence ID" value="RDU73861.1"/>
    <property type="molecule type" value="Genomic_DNA"/>
</dbReference>
<dbReference type="InterPro" id="IPR029767">
    <property type="entry name" value="WecB-like"/>
</dbReference>
<keyword evidence="3" id="KW-1185">Reference proteome</keyword>
<name>A0A3D8JAD2_9HELI</name>
<organism evidence="2 3">
    <name type="scientific">Helicobacter anseris</name>
    <dbReference type="NCBI Taxonomy" id="375926"/>
    <lineage>
        <taxon>Bacteria</taxon>
        <taxon>Pseudomonadati</taxon>
        <taxon>Campylobacterota</taxon>
        <taxon>Epsilonproteobacteria</taxon>
        <taxon>Campylobacterales</taxon>
        <taxon>Helicobacteraceae</taxon>
        <taxon>Helicobacter</taxon>
    </lineage>
</organism>
<evidence type="ECO:0000313" key="3">
    <source>
        <dbReference type="Proteomes" id="UP000256695"/>
    </source>
</evidence>
<dbReference type="PANTHER" id="PTHR43174:SF3">
    <property type="entry name" value="UDP-N-ACETYLGLUCOSAMINE 2-EPIMERASE"/>
    <property type="match status" value="1"/>
</dbReference>
<reference evidence="2 3" key="1">
    <citation type="submission" date="2018-04" db="EMBL/GenBank/DDBJ databases">
        <title>Novel Campyloabacter and Helicobacter Species and Strains.</title>
        <authorList>
            <person name="Mannion A.J."/>
            <person name="Shen Z."/>
            <person name="Fox J.G."/>
        </authorList>
    </citation>
    <scope>NUCLEOTIDE SEQUENCE [LARGE SCALE GENOMIC DNA]</scope>
    <source>
        <strain evidence="2 3">MIT 04-9362</strain>
    </source>
</reference>
<sequence>MRKVLAVTGIRSEYDILYPILKEFEKQGFEVCVAVCNAHLSDAQNNTYKKIEKDGFRIADKIDCLLSTDRLTQRSKGVGLLIAGLTQTAEREKPDFLLVVGDREESIATCVVGNYMDILTIHLGGGDPVYGNSDDPIRFACSKLAHIHCATADEYAKNLLKIGEDNWRILNSGNPSYVNIANIPQKTREELSGFLNFDIVSKDYITLLKHPLSSEVEESGEQMRLAIQSCTEFAQTHNLQVVGIYPNTDPGSYKIIEEIKKGEELYPNLKFFKTLPREVFINIIRNTLTLAGNSSMGILEAPFYKLPVVNIGNRQKGRLNAGNVEFVDYNKSHIIQALQKACFNQNYRAKIQELKNPYGDETSCKKIVDFIKQIDTQDRRWYVKTKLC</sequence>
<gene>
    <name evidence="2" type="primary">neuC</name>
    <name evidence="2" type="ORF">CQA57_04125</name>
</gene>
<dbReference type="NCBIfam" id="TIGR03568">
    <property type="entry name" value="NeuC_NnaA"/>
    <property type="match status" value="1"/>
</dbReference>
<comment type="caution">
    <text evidence="2">The sequence shown here is derived from an EMBL/GenBank/DDBJ whole genome shotgun (WGS) entry which is preliminary data.</text>
</comment>
<dbReference type="InterPro" id="IPR003331">
    <property type="entry name" value="UDP_GlcNAc_Epimerase_2_dom"/>
</dbReference>
<evidence type="ECO:0000313" key="2">
    <source>
        <dbReference type="EMBL" id="RDU73861.1"/>
    </source>
</evidence>
<dbReference type="GO" id="GO:0006047">
    <property type="term" value="P:UDP-N-acetylglucosamine metabolic process"/>
    <property type="evidence" value="ECO:0007669"/>
    <property type="project" value="InterPro"/>
</dbReference>
<protein>
    <submittedName>
        <fullName evidence="2">UDP-N-acetylglucosamine 2-epimerase (Hydrolyzing)</fullName>
    </submittedName>
</protein>
<evidence type="ECO:0000259" key="1">
    <source>
        <dbReference type="Pfam" id="PF02350"/>
    </source>
</evidence>
<proteinExistence type="predicted"/>
<dbReference type="PANTHER" id="PTHR43174">
    <property type="entry name" value="UDP-N-ACETYLGLUCOSAMINE 2-EPIMERASE"/>
    <property type="match status" value="1"/>
</dbReference>
<dbReference type="Proteomes" id="UP000256695">
    <property type="component" value="Unassembled WGS sequence"/>
</dbReference>
<dbReference type="OrthoDB" id="9803238at2"/>
<dbReference type="SUPFAM" id="SSF53756">
    <property type="entry name" value="UDP-Glycosyltransferase/glycogen phosphorylase"/>
    <property type="match status" value="1"/>
</dbReference>
<dbReference type="GO" id="GO:0004553">
    <property type="term" value="F:hydrolase activity, hydrolyzing O-glycosyl compounds"/>
    <property type="evidence" value="ECO:0007669"/>
    <property type="project" value="InterPro"/>
</dbReference>
<dbReference type="RefSeq" id="WP_115578968.1">
    <property type="nucleotide sequence ID" value="NZ_NXLX01000008.1"/>
</dbReference>
<dbReference type="AlphaFoldDB" id="A0A3D8JAD2"/>
<dbReference type="Gene3D" id="3.40.50.2000">
    <property type="entry name" value="Glycogen Phosphorylase B"/>
    <property type="match status" value="2"/>
</dbReference>
<dbReference type="Pfam" id="PF02350">
    <property type="entry name" value="Epimerase_2"/>
    <property type="match status" value="1"/>
</dbReference>
<dbReference type="InterPro" id="IPR020004">
    <property type="entry name" value="UDP-GlcNAc_Epase"/>
</dbReference>
<feature type="domain" description="UDP-N-acetylglucosamine 2-epimerase" evidence="1">
    <location>
        <begin position="25"/>
        <end position="372"/>
    </location>
</feature>